<dbReference type="Pfam" id="PF01061">
    <property type="entry name" value="ABC2_membrane"/>
    <property type="match status" value="1"/>
</dbReference>
<keyword evidence="5" id="KW-0046">Antibiotic resistance</keyword>
<feature type="transmembrane region" description="Helical" evidence="6">
    <location>
        <begin position="78"/>
        <end position="101"/>
    </location>
</feature>
<evidence type="ECO:0000256" key="3">
    <source>
        <dbReference type="ARBA" id="ARBA00022989"/>
    </source>
</evidence>
<evidence type="ECO:0000259" key="7">
    <source>
        <dbReference type="Pfam" id="PF01061"/>
    </source>
</evidence>
<keyword evidence="4 6" id="KW-0472">Membrane</keyword>
<evidence type="ECO:0000313" key="9">
    <source>
        <dbReference type="Proteomes" id="UP001519064"/>
    </source>
</evidence>
<protein>
    <submittedName>
        <fullName evidence="8">ABC transporter permease</fullName>
    </submittedName>
</protein>
<dbReference type="Proteomes" id="UP001519064">
    <property type="component" value="Unassembled WGS sequence"/>
</dbReference>
<dbReference type="InterPro" id="IPR013525">
    <property type="entry name" value="ABC2_TM"/>
</dbReference>
<dbReference type="RefSeq" id="WP_209237696.1">
    <property type="nucleotide sequence ID" value="NZ_JADKMA010000007.1"/>
</dbReference>
<keyword evidence="9" id="KW-1185">Reference proteome</keyword>
<feature type="transmembrane region" description="Helical" evidence="6">
    <location>
        <begin position="193"/>
        <end position="212"/>
    </location>
</feature>
<reference evidence="8 9" key="1">
    <citation type="submission" date="2020-11" db="EMBL/GenBank/DDBJ databases">
        <title>Streptomyces spirodelae sp. nov., isolated from duckweed.</title>
        <authorList>
            <person name="Saimee Y."/>
            <person name="Duangmal K."/>
        </authorList>
    </citation>
    <scope>NUCLEOTIDE SEQUENCE [LARGE SCALE GENOMIC DNA]</scope>
    <source>
        <strain evidence="8 9">S16-07</strain>
    </source>
</reference>
<dbReference type="InterPro" id="IPR052902">
    <property type="entry name" value="ABC-2_transporter"/>
</dbReference>
<dbReference type="InterPro" id="IPR000412">
    <property type="entry name" value="ABC_2_transport"/>
</dbReference>
<evidence type="ECO:0000256" key="1">
    <source>
        <dbReference type="ARBA" id="ARBA00004141"/>
    </source>
</evidence>
<sequence length="273" mass="28760">MSSTTTMAEVAAEGRMGRASRLSARRVRALARAELTLLIRNRSALFVVLLLPTVMTFSLKSAAGQADLSGTGLSVGTAVLPGSVGMVLLFAVYSNLVGVYVGRREELVLKRLRTGEADDLEILGAAALPSVTIGVVQSALLLAGGALLLDAGAPARPDLVVAGLVLGLLLTAMLAAASAAYTRTAELAQLTPMPLMLATFAGSGVFVPLEVYPDRLAEICRWLPMTPVMDLLRSGWTEQLSGPGTLRALAVVAGWAVLAALVVRRRFRWEPRR</sequence>
<comment type="caution">
    <text evidence="8">The sequence shown here is derived from an EMBL/GenBank/DDBJ whole genome shotgun (WGS) entry which is preliminary data.</text>
</comment>
<gene>
    <name evidence="8" type="ORF">ITI46_02510</name>
</gene>
<evidence type="ECO:0000256" key="2">
    <source>
        <dbReference type="ARBA" id="ARBA00022692"/>
    </source>
</evidence>
<feature type="transmembrane region" description="Helical" evidence="6">
    <location>
        <begin position="244"/>
        <end position="263"/>
    </location>
</feature>
<comment type="subcellular location">
    <subcellularLocation>
        <location evidence="1">Membrane</location>
        <topology evidence="1">Multi-pass membrane protein</topology>
    </subcellularLocation>
</comment>
<dbReference type="PIRSF" id="PIRSF006648">
    <property type="entry name" value="DrrB"/>
    <property type="match status" value="1"/>
</dbReference>
<evidence type="ECO:0000256" key="6">
    <source>
        <dbReference type="SAM" id="Phobius"/>
    </source>
</evidence>
<feature type="domain" description="ABC-2 type transporter transmembrane" evidence="7">
    <location>
        <begin position="27"/>
        <end position="234"/>
    </location>
</feature>
<evidence type="ECO:0000313" key="8">
    <source>
        <dbReference type="EMBL" id="MBO8190588.1"/>
    </source>
</evidence>
<feature type="transmembrane region" description="Helical" evidence="6">
    <location>
        <begin position="159"/>
        <end position="181"/>
    </location>
</feature>
<feature type="transmembrane region" description="Helical" evidence="6">
    <location>
        <begin position="122"/>
        <end position="147"/>
    </location>
</feature>
<organism evidence="8 9">
    <name type="scientific">Streptomyces oryzae</name>
    <dbReference type="NCBI Taxonomy" id="1434886"/>
    <lineage>
        <taxon>Bacteria</taxon>
        <taxon>Bacillati</taxon>
        <taxon>Actinomycetota</taxon>
        <taxon>Actinomycetes</taxon>
        <taxon>Kitasatosporales</taxon>
        <taxon>Streptomycetaceae</taxon>
        <taxon>Streptomyces</taxon>
    </lineage>
</organism>
<proteinExistence type="predicted"/>
<dbReference type="PANTHER" id="PTHR43027:SF2">
    <property type="entry name" value="TRANSPORT PERMEASE PROTEIN"/>
    <property type="match status" value="1"/>
</dbReference>
<keyword evidence="2 6" id="KW-0812">Transmembrane</keyword>
<dbReference type="EMBL" id="JADKMA010000007">
    <property type="protein sequence ID" value="MBO8190588.1"/>
    <property type="molecule type" value="Genomic_DNA"/>
</dbReference>
<evidence type="ECO:0000256" key="5">
    <source>
        <dbReference type="ARBA" id="ARBA00023251"/>
    </source>
</evidence>
<evidence type="ECO:0000256" key="4">
    <source>
        <dbReference type="ARBA" id="ARBA00023136"/>
    </source>
</evidence>
<accession>A0ABS3X5E7</accession>
<keyword evidence="3 6" id="KW-1133">Transmembrane helix</keyword>
<name>A0ABS3X5E7_9ACTN</name>
<dbReference type="PANTHER" id="PTHR43027">
    <property type="entry name" value="DOXORUBICIN RESISTANCE ABC TRANSPORTER PERMEASE PROTEIN DRRC-RELATED"/>
    <property type="match status" value="1"/>
</dbReference>